<comment type="caution">
    <text evidence="2">The sequence shown here is derived from an EMBL/GenBank/DDBJ whole genome shotgun (WGS) entry which is preliminary data.</text>
</comment>
<feature type="region of interest" description="Disordered" evidence="1">
    <location>
        <begin position="111"/>
        <end position="133"/>
    </location>
</feature>
<organism evidence="2 3">
    <name type="scientific">Plutella xylostella</name>
    <name type="common">Diamondback moth</name>
    <name type="synonym">Plutella maculipennis</name>
    <dbReference type="NCBI Taxonomy" id="51655"/>
    <lineage>
        <taxon>Eukaryota</taxon>
        <taxon>Metazoa</taxon>
        <taxon>Ecdysozoa</taxon>
        <taxon>Arthropoda</taxon>
        <taxon>Hexapoda</taxon>
        <taxon>Insecta</taxon>
        <taxon>Pterygota</taxon>
        <taxon>Neoptera</taxon>
        <taxon>Endopterygota</taxon>
        <taxon>Lepidoptera</taxon>
        <taxon>Glossata</taxon>
        <taxon>Ditrysia</taxon>
        <taxon>Yponomeutoidea</taxon>
        <taxon>Plutellidae</taxon>
        <taxon>Plutella</taxon>
    </lineage>
</organism>
<evidence type="ECO:0000313" key="2">
    <source>
        <dbReference type="EMBL" id="KAG7308911.1"/>
    </source>
</evidence>
<proteinExistence type="predicted"/>
<keyword evidence="3" id="KW-1185">Reference proteome</keyword>
<protein>
    <submittedName>
        <fullName evidence="2">Uncharacterized protein</fullName>
    </submittedName>
</protein>
<dbReference type="EMBL" id="JAHIBW010000008">
    <property type="protein sequence ID" value="KAG7308911.1"/>
    <property type="molecule type" value="Genomic_DNA"/>
</dbReference>
<evidence type="ECO:0000313" key="3">
    <source>
        <dbReference type="Proteomes" id="UP000823941"/>
    </source>
</evidence>
<sequence>MEEESVTVIRESTRNLVRLSRRNHRGEDTDLRRSIPDSCKSSGTVVDIASKLKTKSPVSVDELRTLKNALLEDSKNIEIVLSTHGALRGLVREISGDEYLVSGQPGGLIRAGGRGAGGAGRLGQADRGPGFDS</sequence>
<feature type="compositionally biased region" description="Gly residues" evidence="1">
    <location>
        <begin position="111"/>
        <end position="121"/>
    </location>
</feature>
<evidence type="ECO:0000256" key="1">
    <source>
        <dbReference type="SAM" id="MobiDB-lite"/>
    </source>
</evidence>
<dbReference type="Proteomes" id="UP000823941">
    <property type="component" value="Chromosome 8"/>
</dbReference>
<accession>A0ABQ7QV24</accession>
<reference evidence="2 3" key="1">
    <citation type="submission" date="2021-06" db="EMBL/GenBank/DDBJ databases">
        <title>A haploid diamondback moth (Plutella xylostella L.) genome assembly resolves 31 chromosomes and identifies a diamide resistance mutation.</title>
        <authorList>
            <person name="Ward C.M."/>
            <person name="Perry K.D."/>
            <person name="Baker G."/>
            <person name="Powis K."/>
            <person name="Heckel D.G."/>
            <person name="Baxter S.W."/>
        </authorList>
    </citation>
    <scope>NUCLEOTIDE SEQUENCE [LARGE SCALE GENOMIC DNA]</scope>
    <source>
        <strain evidence="2 3">LV</strain>
        <tissue evidence="2">Single pupa</tissue>
    </source>
</reference>
<feature type="compositionally biased region" description="Low complexity" evidence="1">
    <location>
        <begin position="122"/>
        <end position="133"/>
    </location>
</feature>
<gene>
    <name evidence="2" type="ORF">JYU34_006182</name>
</gene>
<name>A0ABQ7QV24_PLUXY</name>